<name>A0A2T0LBY5_9BACL</name>
<dbReference type="Gene3D" id="3.30.460.30">
    <property type="entry name" value="Glutamyl-tRNA reductase, N-terminal domain"/>
    <property type="match status" value="1"/>
</dbReference>
<evidence type="ECO:0000256" key="2">
    <source>
        <dbReference type="ARBA" id="ARBA00005916"/>
    </source>
</evidence>
<dbReference type="CDD" id="cd05213">
    <property type="entry name" value="NAD_bind_Glutamyl_tRNA_reduct"/>
    <property type="match status" value="1"/>
</dbReference>
<feature type="domain" description="Quinate/shikimate 5-dehydrogenase/glutamyl-tRNA reductase" evidence="16">
    <location>
        <begin position="171"/>
        <end position="305"/>
    </location>
</feature>
<dbReference type="InterPro" id="IPR018214">
    <property type="entry name" value="GluRdtase_CS"/>
</dbReference>
<evidence type="ECO:0000256" key="14">
    <source>
        <dbReference type="RuleBase" id="RU000584"/>
    </source>
</evidence>
<evidence type="ECO:0000256" key="6">
    <source>
        <dbReference type="ARBA" id="ARBA00023244"/>
    </source>
</evidence>
<feature type="domain" description="Glutamyl-tRNA reductase N-terminal" evidence="17">
    <location>
        <begin position="6"/>
        <end position="156"/>
    </location>
</feature>
<evidence type="ECO:0000256" key="4">
    <source>
        <dbReference type="ARBA" id="ARBA00022857"/>
    </source>
</evidence>
<dbReference type="UniPathway" id="UPA00251">
    <property type="reaction ID" value="UER00316"/>
</dbReference>
<dbReference type="InterPro" id="IPR036453">
    <property type="entry name" value="GluRdtase_dimer_dom_sf"/>
</dbReference>
<dbReference type="Pfam" id="PF00745">
    <property type="entry name" value="GlutR_dimer"/>
    <property type="match status" value="1"/>
</dbReference>
<dbReference type="PROSITE" id="PS00747">
    <property type="entry name" value="GLUTR"/>
    <property type="match status" value="1"/>
</dbReference>
<evidence type="ECO:0000256" key="10">
    <source>
        <dbReference type="PIRSR" id="PIRSR000445-1"/>
    </source>
</evidence>
<feature type="binding site" evidence="9 12">
    <location>
        <begin position="189"/>
        <end position="194"/>
    </location>
    <ligand>
        <name>NADP(+)</name>
        <dbReference type="ChEBI" id="CHEBI:58349"/>
    </ligand>
</feature>
<dbReference type="InterPro" id="IPR015896">
    <property type="entry name" value="4pyrrol_synth_GluRdtase_dimer"/>
</dbReference>
<comment type="pathway">
    <text evidence="1 9 14">Porphyrin-containing compound metabolism; protoporphyrin-IX biosynthesis; 5-aminolevulinate from L-glutamyl-tRNA(Glu): step 1/2.</text>
</comment>
<dbReference type="FunFam" id="3.40.50.720:FF:000031">
    <property type="entry name" value="Glutamyl-tRNA reductase"/>
    <property type="match status" value="1"/>
</dbReference>
<evidence type="ECO:0000259" key="15">
    <source>
        <dbReference type="Pfam" id="PF00745"/>
    </source>
</evidence>
<dbReference type="SUPFAM" id="SSF69742">
    <property type="entry name" value="Glutamyl tRNA-reductase catalytic, N-terminal domain"/>
    <property type="match status" value="1"/>
</dbReference>
<comment type="catalytic activity">
    <reaction evidence="7 9 14">
        <text>(S)-4-amino-5-oxopentanoate + tRNA(Glu) + NADP(+) = L-glutamyl-tRNA(Glu) + NADPH + H(+)</text>
        <dbReference type="Rhea" id="RHEA:12344"/>
        <dbReference type="Rhea" id="RHEA-COMP:9663"/>
        <dbReference type="Rhea" id="RHEA-COMP:9680"/>
        <dbReference type="ChEBI" id="CHEBI:15378"/>
        <dbReference type="ChEBI" id="CHEBI:57501"/>
        <dbReference type="ChEBI" id="CHEBI:57783"/>
        <dbReference type="ChEBI" id="CHEBI:58349"/>
        <dbReference type="ChEBI" id="CHEBI:78442"/>
        <dbReference type="ChEBI" id="CHEBI:78520"/>
        <dbReference type="EC" id="1.2.1.70"/>
    </reaction>
</comment>
<dbReference type="NCBIfam" id="TIGR01035">
    <property type="entry name" value="hemA"/>
    <property type="match status" value="1"/>
</dbReference>
<keyword evidence="19" id="KW-1185">Reference proteome</keyword>
<proteinExistence type="inferred from homology"/>
<evidence type="ECO:0000256" key="8">
    <source>
        <dbReference type="ARBA" id="ARBA00068659"/>
    </source>
</evidence>
<dbReference type="GO" id="GO:0008883">
    <property type="term" value="F:glutamyl-tRNA reductase activity"/>
    <property type="evidence" value="ECO:0007669"/>
    <property type="project" value="UniProtKB-UniRule"/>
</dbReference>
<comment type="miscellaneous">
    <text evidence="9">During catalysis, the active site Cys acts as a nucleophile attacking the alpha-carbonyl group of tRNA-bound glutamate with the formation of a thioester intermediate between enzyme and glutamate, and the concomitant release of tRNA(Glu). The thioester intermediate is finally reduced by direct hydride transfer from NADPH, to form the product GSA.</text>
</comment>
<feature type="domain" description="Tetrapyrrole biosynthesis glutamyl-tRNA reductase dimerisation" evidence="15">
    <location>
        <begin position="319"/>
        <end position="418"/>
    </location>
</feature>
<dbReference type="Proteomes" id="UP000237797">
    <property type="component" value="Unassembled WGS sequence"/>
</dbReference>
<sequence length="458" mass="51899">MHIMVLGLNHRTAPVELRERLAFSDKDLEEALTRLRHTKSILECTILSTCNRMELYAVCDQLHTGEYYLKTFLEEWFGVPREEFVDHLYVKQNEEAVRHLFLVACGLDSMIIGETQILGQVKSAFLTAQKHGATGTLFNTLFKQAVTLGKRVHAETEIGQNAVSVSYAAVELGKKLFDGFSGKTVLLVGAGKMGELTAKHFHEAGADRVIVTNRTLEKAAEVAKRFNGEARPFDRLVDSLREADIVVTSTGSSDVVIRREMVSEAVRFRQVPLFLIDIAVPRDVEASVHELEQVYLYNIDDLEGIVEANLVLRRKEAEKVEAWIEEEIVRFQEWLQTLGVVPLISALREKAIAIQEETMRSIERKLPDLTERERRVLRKHTKSIVNQLLRDPILRIKEMAAGPDREEALELFVQLFALEDRLSSEEETAQDKEMLVARFSSSRLGRPAYAGTDLPTRS</sequence>
<comment type="similarity">
    <text evidence="2 9 14">Belongs to the glutamyl-tRNA reductase family.</text>
</comment>
<dbReference type="Pfam" id="PF01488">
    <property type="entry name" value="Shikimate_DH"/>
    <property type="match status" value="1"/>
</dbReference>
<dbReference type="InterPro" id="IPR000343">
    <property type="entry name" value="4pyrrol_synth_GluRdtase"/>
</dbReference>
<dbReference type="AlphaFoldDB" id="A0A2T0LBY5"/>
<dbReference type="SUPFAM" id="SSF51735">
    <property type="entry name" value="NAD(P)-binding Rossmann-fold domains"/>
    <property type="match status" value="1"/>
</dbReference>
<dbReference type="FunFam" id="3.30.460.30:FF:000001">
    <property type="entry name" value="Glutamyl-tRNA reductase"/>
    <property type="match status" value="1"/>
</dbReference>
<dbReference type="PANTHER" id="PTHR43013:SF1">
    <property type="entry name" value="GLUTAMYL-TRNA REDUCTASE"/>
    <property type="match status" value="1"/>
</dbReference>
<feature type="binding site" evidence="9 11">
    <location>
        <position position="120"/>
    </location>
    <ligand>
        <name>substrate</name>
    </ligand>
</feature>
<dbReference type="Pfam" id="PF05201">
    <property type="entry name" value="GlutR_N"/>
    <property type="match status" value="1"/>
</dbReference>
<dbReference type="PANTHER" id="PTHR43013">
    <property type="entry name" value="GLUTAMYL-TRNA REDUCTASE"/>
    <property type="match status" value="1"/>
</dbReference>
<dbReference type="GO" id="GO:0019353">
    <property type="term" value="P:protoporphyrinogen IX biosynthetic process from glutamate"/>
    <property type="evidence" value="ECO:0007669"/>
    <property type="project" value="TreeGrafter"/>
</dbReference>
<evidence type="ECO:0000256" key="12">
    <source>
        <dbReference type="PIRSR" id="PIRSR000445-3"/>
    </source>
</evidence>
<dbReference type="PIRSF" id="PIRSF000445">
    <property type="entry name" value="4pyrrol_synth_GluRdtase"/>
    <property type="match status" value="1"/>
</dbReference>
<dbReference type="GO" id="GO:0050661">
    <property type="term" value="F:NADP binding"/>
    <property type="evidence" value="ECO:0007669"/>
    <property type="project" value="InterPro"/>
</dbReference>
<evidence type="ECO:0000259" key="16">
    <source>
        <dbReference type="Pfam" id="PF01488"/>
    </source>
</evidence>
<evidence type="ECO:0000256" key="1">
    <source>
        <dbReference type="ARBA" id="ARBA00005059"/>
    </source>
</evidence>
<protein>
    <recommendedName>
        <fullName evidence="8 9">Glutamyl-tRNA reductase</fullName>
        <shortName evidence="9">GluTR</shortName>
        <ecNumber evidence="3 9">1.2.1.70</ecNumber>
    </recommendedName>
</protein>
<dbReference type="InterPro" id="IPR036343">
    <property type="entry name" value="GluRdtase_N_sf"/>
</dbReference>
<comment type="caution">
    <text evidence="18">The sequence shown here is derived from an EMBL/GenBank/DDBJ whole genome shotgun (WGS) entry which is preliminary data.</text>
</comment>
<evidence type="ECO:0000256" key="13">
    <source>
        <dbReference type="PIRSR" id="PIRSR000445-4"/>
    </source>
</evidence>
<dbReference type="EMBL" id="PVNE01000024">
    <property type="protein sequence ID" value="PRX39467.1"/>
    <property type="molecule type" value="Genomic_DNA"/>
</dbReference>
<dbReference type="Gene3D" id="3.40.50.720">
    <property type="entry name" value="NAD(P)-binding Rossmann-like Domain"/>
    <property type="match status" value="1"/>
</dbReference>
<gene>
    <name evidence="9" type="primary">hemA</name>
    <name evidence="18" type="ORF">CLV97_1244</name>
</gene>
<keyword evidence="6 9" id="KW-0627">Porphyrin biosynthesis</keyword>
<dbReference type="NCBIfam" id="NF000744">
    <property type="entry name" value="PRK00045.1-3"/>
    <property type="match status" value="1"/>
</dbReference>
<keyword evidence="4 9" id="KW-0521">NADP</keyword>
<evidence type="ECO:0000256" key="7">
    <source>
        <dbReference type="ARBA" id="ARBA00047464"/>
    </source>
</evidence>
<evidence type="ECO:0000313" key="19">
    <source>
        <dbReference type="Proteomes" id="UP000237797"/>
    </source>
</evidence>
<evidence type="ECO:0000256" key="11">
    <source>
        <dbReference type="PIRSR" id="PIRSR000445-2"/>
    </source>
</evidence>
<dbReference type="InterPro" id="IPR006151">
    <property type="entry name" value="Shikm_DH/Glu-tRNA_Rdtase"/>
</dbReference>
<evidence type="ECO:0000256" key="3">
    <source>
        <dbReference type="ARBA" id="ARBA00012970"/>
    </source>
</evidence>
<feature type="active site" description="Nucleophile" evidence="9 10">
    <location>
        <position position="50"/>
    </location>
</feature>
<evidence type="ECO:0000256" key="9">
    <source>
        <dbReference type="HAMAP-Rule" id="MF_00087"/>
    </source>
</evidence>
<comment type="subunit">
    <text evidence="9">Homodimer.</text>
</comment>
<accession>A0A2T0LBY5</accession>
<dbReference type="InterPro" id="IPR036291">
    <property type="entry name" value="NAD(P)-bd_dom_sf"/>
</dbReference>
<evidence type="ECO:0000256" key="5">
    <source>
        <dbReference type="ARBA" id="ARBA00023002"/>
    </source>
</evidence>
<comment type="domain">
    <text evidence="9">Possesses an unusual extended V-shaped dimeric structure with each monomer consisting of three distinct domains arranged along a curved 'spinal' alpha-helix. The N-terminal catalytic domain specifically recognizes the glutamate moiety of the substrate. The second domain is the NADPH-binding domain, and the third C-terminal domain is responsible for dimerization.</text>
</comment>
<dbReference type="OrthoDB" id="110209at2"/>
<evidence type="ECO:0000313" key="18">
    <source>
        <dbReference type="EMBL" id="PRX39467.1"/>
    </source>
</evidence>
<evidence type="ECO:0000259" key="17">
    <source>
        <dbReference type="Pfam" id="PF05201"/>
    </source>
</evidence>
<feature type="site" description="Important for activity" evidence="9 13">
    <location>
        <position position="99"/>
    </location>
</feature>
<feature type="binding site" evidence="9 11">
    <location>
        <begin position="49"/>
        <end position="52"/>
    </location>
    <ligand>
        <name>substrate</name>
    </ligand>
</feature>
<comment type="function">
    <text evidence="9">Catalyzes the NADPH-dependent reduction of glutamyl-tRNA(Glu) to glutamate 1-semialdehyde (GSA).</text>
</comment>
<feature type="binding site" evidence="9 11">
    <location>
        <begin position="114"/>
        <end position="116"/>
    </location>
    <ligand>
        <name>substrate</name>
    </ligand>
</feature>
<feature type="binding site" evidence="9 11">
    <location>
        <position position="109"/>
    </location>
    <ligand>
        <name>substrate</name>
    </ligand>
</feature>
<dbReference type="HAMAP" id="MF_00087">
    <property type="entry name" value="Glu_tRNA_reductase"/>
    <property type="match status" value="1"/>
</dbReference>
<reference evidence="18 19" key="1">
    <citation type="submission" date="2018-03" db="EMBL/GenBank/DDBJ databases">
        <title>Genomic Encyclopedia of Archaeal and Bacterial Type Strains, Phase II (KMG-II): from individual species to whole genera.</title>
        <authorList>
            <person name="Goeker M."/>
        </authorList>
    </citation>
    <scope>NUCLEOTIDE SEQUENCE [LARGE SCALE GENOMIC DNA]</scope>
    <source>
        <strain evidence="18 19">DSM 44946</strain>
    </source>
</reference>
<organism evidence="18 19">
    <name type="scientific">Planifilum fimeticola</name>
    <dbReference type="NCBI Taxonomy" id="201975"/>
    <lineage>
        <taxon>Bacteria</taxon>
        <taxon>Bacillati</taxon>
        <taxon>Bacillota</taxon>
        <taxon>Bacilli</taxon>
        <taxon>Bacillales</taxon>
        <taxon>Thermoactinomycetaceae</taxon>
        <taxon>Planifilum</taxon>
    </lineage>
</organism>
<dbReference type="EC" id="1.2.1.70" evidence="3 9"/>
<dbReference type="RefSeq" id="WP_106346023.1">
    <property type="nucleotide sequence ID" value="NZ_PVNE01000024.1"/>
</dbReference>
<dbReference type="SUPFAM" id="SSF69075">
    <property type="entry name" value="Glutamyl tRNA-reductase dimerization domain"/>
    <property type="match status" value="1"/>
</dbReference>
<dbReference type="InterPro" id="IPR015895">
    <property type="entry name" value="4pyrrol_synth_GluRdtase_N"/>
</dbReference>
<keyword evidence="5 9" id="KW-0560">Oxidoreductase</keyword>